<evidence type="ECO:0000259" key="2">
    <source>
        <dbReference type="Pfam" id="PF14363"/>
    </source>
</evidence>
<gene>
    <name evidence="3" type="ORF">OIU77_003504</name>
</gene>
<reference evidence="3" key="1">
    <citation type="submission" date="2022-10" db="EMBL/GenBank/DDBJ databases">
        <authorList>
            <person name="Hyden B.L."/>
            <person name="Feng K."/>
            <person name="Yates T."/>
            <person name="Jawdy S."/>
            <person name="Smart L.B."/>
            <person name="Muchero W."/>
        </authorList>
    </citation>
    <scope>NUCLEOTIDE SEQUENCE</scope>
    <source>
        <tissue evidence="3">Shoot tip</tissue>
    </source>
</reference>
<accession>A0ABQ9B042</accession>
<dbReference type="PANTHER" id="PTHR23070">
    <property type="entry name" value="BCS1 AAA-TYPE ATPASE"/>
    <property type="match status" value="1"/>
</dbReference>
<reference evidence="3" key="2">
    <citation type="journal article" date="2023" name="Int. J. Mol. Sci.">
        <title>De Novo Assembly and Annotation of 11 Diverse Shrub Willow (Salix) Genomes Reveals Novel Gene Organization in Sex-Linked Regions.</title>
        <authorList>
            <person name="Hyden B."/>
            <person name="Feng K."/>
            <person name="Yates T.B."/>
            <person name="Jawdy S."/>
            <person name="Cereghino C."/>
            <person name="Smart L.B."/>
            <person name="Muchero W."/>
        </authorList>
    </citation>
    <scope>NUCLEOTIDE SEQUENCE</scope>
    <source>
        <tissue evidence="3">Shoot tip</tissue>
    </source>
</reference>
<proteinExistence type="predicted"/>
<keyword evidence="1" id="KW-0378">Hydrolase</keyword>
<sequence>MEISSSTSETKLATAKIVLSTAASVAAAAMLARSIAQDVVPHEFQAYLFYRIRNFFGRFSSQLTMVVDEFDGYTYNEVYGAAETYLGSKVSPTTQRLKVSKQEKENEFTVKMDRNEEIVDIFQDVKFKWVLVCTHVDSRKLPQLF</sequence>
<feature type="domain" description="AAA-type ATPase N-terminal" evidence="2">
    <location>
        <begin position="40"/>
        <end position="133"/>
    </location>
</feature>
<evidence type="ECO:0000313" key="3">
    <source>
        <dbReference type="EMBL" id="KAJ6367139.1"/>
    </source>
</evidence>
<dbReference type="Proteomes" id="UP001141253">
    <property type="component" value="Chromosome 7"/>
</dbReference>
<comment type="caution">
    <text evidence="3">The sequence shown here is derived from an EMBL/GenBank/DDBJ whole genome shotgun (WGS) entry which is preliminary data.</text>
</comment>
<name>A0ABQ9B042_9ROSI</name>
<keyword evidence="4" id="KW-1185">Reference proteome</keyword>
<dbReference type="InterPro" id="IPR050747">
    <property type="entry name" value="Mitochondrial_chaperone_BCS1"/>
</dbReference>
<evidence type="ECO:0000313" key="4">
    <source>
        <dbReference type="Proteomes" id="UP001141253"/>
    </source>
</evidence>
<dbReference type="InterPro" id="IPR025753">
    <property type="entry name" value="AAA_N_dom"/>
</dbReference>
<dbReference type="Pfam" id="PF14363">
    <property type="entry name" value="AAA_assoc"/>
    <property type="match status" value="1"/>
</dbReference>
<dbReference type="EMBL" id="JAPFFI010000014">
    <property type="protein sequence ID" value="KAJ6367139.1"/>
    <property type="molecule type" value="Genomic_DNA"/>
</dbReference>
<evidence type="ECO:0000256" key="1">
    <source>
        <dbReference type="ARBA" id="ARBA00022801"/>
    </source>
</evidence>
<organism evidence="3 4">
    <name type="scientific">Salix suchowensis</name>
    <dbReference type="NCBI Taxonomy" id="1278906"/>
    <lineage>
        <taxon>Eukaryota</taxon>
        <taxon>Viridiplantae</taxon>
        <taxon>Streptophyta</taxon>
        <taxon>Embryophyta</taxon>
        <taxon>Tracheophyta</taxon>
        <taxon>Spermatophyta</taxon>
        <taxon>Magnoliopsida</taxon>
        <taxon>eudicotyledons</taxon>
        <taxon>Gunneridae</taxon>
        <taxon>Pentapetalae</taxon>
        <taxon>rosids</taxon>
        <taxon>fabids</taxon>
        <taxon>Malpighiales</taxon>
        <taxon>Salicaceae</taxon>
        <taxon>Saliceae</taxon>
        <taxon>Salix</taxon>
    </lineage>
</organism>
<protein>
    <recommendedName>
        <fullName evidence="2">AAA-type ATPase N-terminal domain-containing protein</fullName>
    </recommendedName>
</protein>